<comment type="caution">
    <text evidence="8">The sequence shown here is derived from an EMBL/GenBank/DDBJ whole genome shotgun (WGS) entry which is preliminary data.</text>
</comment>
<keyword evidence="1" id="KW-0547">Nucleotide-binding</keyword>
<dbReference type="Gene3D" id="3.40.50.300">
    <property type="entry name" value="P-loop containing nucleotide triphosphate hydrolases"/>
    <property type="match status" value="1"/>
</dbReference>
<feature type="domain" description="Helicase ATP-binding" evidence="6">
    <location>
        <begin position="48"/>
        <end position="215"/>
    </location>
</feature>
<dbReference type="InterPro" id="IPR038718">
    <property type="entry name" value="SNF2-like_sf"/>
</dbReference>
<feature type="domain" description="Helicase C-terminal" evidence="7">
    <location>
        <begin position="414"/>
        <end position="625"/>
    </location>
</feature>
<dbReference type="Pfam" id="PF00176">
    <property type="entry name" value="SNF2-rel_dom"/>
    <property type="match status" value="1"/>
</dbReference>
<evidence type="ECO:0000256" key="1">
    <source>
        <dbReference type="ARBA" id="ARBA00022741"/>
    </source>
</evidence>
<dbReference type="InterPro" id="IPR027417">
    <property type="entry name" value="P-loop_NTPase"/>
</dbReference>
<dbReference type="CDD" id="cd18793">
    <property type="entry name" value="SF2_C_SNF"/>
    <property type="match status" value="1"/>
</dbReference>
<dbReference type="PROSITE" id="PS51194">
    <property type="entry name" value="HELICASE_CTER"/>
    <property type="match status" value="1"/>
</dbReference>
<dbReference type="InterPro" id="IPR014001">
    <property type="entry name" value="Helicase_ATP-bd"/>
</dbReference>
<dbReference type="PANTHER" id="PTHR45766:SF6">
    <property type="entry name" value="SWI_SNF-RELATED MATRIX-ASSOCIATED ACTIN-DEPENDENT REGULATOR OF CHROMATIN SUBFAMILY A-LIKE PROTEIN 1"/>
    <property type="match status" value="1"/>
</dbReference>
<reference evidence="8 9" key="1">
    <citation type="submission" date="2022-10" db="EMBL/GenBank/DDBJ databases">
        <title>Description of Fervidibacillus gen. nov. in the family Fervidibacillaceae fam. nov. with two species, Fervidibacillus albus sp. nov., and Fervidibacillus halotolerans sp. nov., isolated from tidal flat sediments.</title>
        <authorList>
            <person name="Kwon K.K."/>
            <person name="Yang S.-H."/>
        </authorList>
    </citation>
    <scope>NUCLEOTIDE SEQUENCE [LARGE SCALE GENOMIC DNA]</scope>
    <source>
        <strain evidence="8 9">DSM 23332</strain>
    </source>
</reference>
<dbReference type="SUPFAM" id="SSF52540">
    <property type="entry name" value="P-loop containing nucleoside triphosphate hydrolases"/>
    <property type="match status" value="2"/>
</dbReference>
<keyword evidence="3" id="KW-0347">Helicase</keyword>
<dbReference type="CDD" id="cd18011">
    <property type="entry name" value="DEXDc_RapA"/>
    <property type="match status" value="1"/>
</dbReference>
<dbReference type="InterPro" id="IPR001650">
    <property type="entry name" value="Helicase_C-like"/>
</dbReference>
<gene>
    <name evidence="8" type="ORF">OEV82_08725</name>
</gene>
<dbReference type="InterPro" id="IPR000330">
    <property type="entry name" value="SNF2_N"/>
</dbReference>
<dbReference type="SMART" id="SM00490">
    <property type="entry name" value="HELICc"/>
    <property type="match status" value="1"/>
</dbReference>
<dbReference type="Gene3D" id="3.40.50.10810">
    <property type="entry name" value="Tandem AAA-ATPase domain"/>
    <property type="match status" value="1"/>
</dbReference>
<evidence type="ECO:0000259" key="6">
    <source>
        <dbReference type="PROSITE" id="PS51192"/>
    </source>
</evidence>
<evidence type="ECO:0000256" key="3">
    <source>
        <dbReference type="ARBA" id="ARBA00022806"/>
    </source>
</evidence>
<dbReference type="PANTHER" id="PTHR45766">
    <property type="entry name" value="DNA ANNEALING HELICASE AND ENDONUCLEASE ZRANB3 FAMILY MEMBER"/>
    <property type="match status" value="1"/>
</dbReference>
<keyword evidence="4" id="KW-0067">ATP-binding</keyword>
<sequence length="952" mass="111548">MSTYYHSQYYAYELTKQNSSSSIGRLNQSLINATVDLNPHQVEAALFAFRAPLERGALLADEVGLGKTIEAGLIVSQLWAERKRNILIIVPPPLRKQWSQELLEKFYIPSIVLENKNFKEMQAAGIMNPFYQQDMVVITSLYFAKNKAIELRRVNWDLIIFDEAHRLRNVYKKSNKIARALRSATGGFPKLLLTATPLQNSLMELYGLISFIDPHIFGDEISFRKQFSRGTKELSQADYIDLKQRISPVTHRTLRRQVTEYVKYTQRIPITQKFMPTNEEWELYEKVSSYLQRDLLFALPKSQRSLMTLVIRKILASSTFALTDTLQSLIKSLDELLIGKIQDNRLNNEEIIYQDIDELDDTIEEWNEEEIEIDELTEEEIINLILSEKRELESYYELARSITKNSKGGALLLALDEGFNKMRELGANEKAVIFTESRRTQRYLKEMLTEKGYNVVMFNGQNSDSDAKRIYEWWIEKHQYDDKITGSKTADMRAALVEYFREHADIMVATESASEGINLQFCSLVVNYDLPWNPQRIEQRIGRCHRYGQKYDVVVINFLNQKNAADQRVYDLLSEKFKLFEGLFGSSDEILGSLESGVDFEKRIQEIYQNCRTAEEIDDAFNRLQEELDEQIRIKMQDTRISLMENFDDEVREKLRDNFEQTTIQLNKLERFLWNLSKIEGQREAVFDDNSLTFIIDKKKYQLMSQIKKEESTNNVVHYRLSHPLAEKWVKQAKGRVLIPKEVTFRYCDYQGKISVIESLVGTDGWLYLDLLNVESVETEQYLIFSAVDNSGNQIDQDICEKLFLLPAIEHEEIEIPNSINNTLQYIKECQVEAVLNSIMERTAEYMDSELEKLDRWAKDLKLKLEAEIDELSVEIDYLKKESKSIRNLQEKLGMNKKIKELEKKRNDMRRNLYDQQDKIDEQKDLLFEEIEAKLQQKVTNKHLFALKWRII</sequence>
<name>A0ABT2WIM0_9BACI</name>
<dbReference type="InterPro" id="IPR049730">
    <property type="entry name" value="SNF2/RAD54-like_C"/>
</dbReference>
<keyword evidence="5" id="KW-0175">Coiled coil</keyword>
<organism evidence="8 9">
    <name type="scientific">Pallidibacillus thermolactis</name>
    <dbReference type="NCBI Taxonomy" id="251051"/>
    <lineage>
        <taxon>Bacteria</taxon>
        <taxon>Bacillati</taxon>
        <taxon>Bacillota</taxon>
        <taxon>Bacilli</taxon>
        <taxon>Bacillales</taxon>
        <taxon>Bacillaceae</taxon>
        <taxon>Pallidibacillus</taxon>
    </lineage>
</organism>
<dbReference type="EMBL" id="JAOUSE010000023">
    <property type="protein sequence ID" value="MCU9594539.1"/>
    <property type="molecule type" value="Genomic_DNA"/>
</dbReference>
<protein>
    <submittedName>
        <fullName evidence="8">SNF2-related protein</fullName>
    </submittedName>
</protein>
<dbReference type="Pfam" id="PF00271">
    <property type="entry name" value="Helicase_C"/>
    <property type="match status" value="1"/>
</dbReference>
<dbReference type="PROSITE" id="PS51192">
    <property type="entry name" value="HELICASE_ATP_BIND_1"/>
    <property type="match status" value="1"/>
</dbReference>
<dbReference type="RefSeq" id="WP_263061628.1">
    <property type="nucleotide sequence ID" value="NZ_JAOUSE010000023.1"/>
</dbReference>
<feature type="coiled-coil region" evidence="5">
    <location>
        <begin position="349"/>
        <end position="379"/>
    </location>
</feature>
<dbReference type="SMART" id="SM00487">
    <property type="entry name" value="DEXDc"/>
    <property type="match status" value="1"/>
</dbReference>
<proteinExistence type="predicted"/>
<accession>A0ABT2WIM0</accession>
<keyword evidence="9" id="KW-1185">Reference proteome</keyword>
<evidence type="ECO:0000313" key="8">
    <source>
        <dbReference type="EMBL" id="MCU9594539.1"/>
    </source>
</evidence>
<evidence type="ECO:0000256" key="5">
    <source>
        <dbReference type="SAM" id="Coils"/>
    </source>
</evidence>
<dbReference type="InterPro" id="IPR057342">
    <property type="entry name" value="DEXDc_RapA"/>
</dbReference>
<dbReference type="Proteomes" id="UP001208656">
    <property type="component" value="Unassembled WGS sequence"/>
</dbReference>
<evidence type="ECO:0000259" key="7">
    <source>
        <dbReference type="PROSITE" id="PS51194"/>
    </source>
</evidence>
<evidence type="ECO:0000256" key="4">
    <source>
        <dbReference type="ARBA" id="ARBA00022840"/>
    </source>
</evidence>
<feature type="coiled-coil region" evidence="5">
    <location>
        <begin position="862"/>
        <end position="919"/>
    </location>
</feature>
<evidence type="ECO:0000313" key="9">
    <source>
        <dbReference type="Proteomes" id="UP001208656"/>
    </source>
</evidence>
<feature type="coiled-coil region" evidence="5">
    <location>
        <begin position="614"/>
        <end position="672"/>
    </location>
</feature>
<keyword evidence="2" id="KW-0378">Hydrolase</keyword>
<evidence type="ECO:0000256" key="2">
    <source>
        <dbReference type="ARBA" id="ARBA00022801"/>
    </source>
</evidence>